<keyword evidence="3" id="KW-1185">Reference proteome</keyword>
<dbReference type="Proteomes" id="UP000762676">
    <property type="component" value="Unassembled WGS sequence"/>
</dbReference>
<evidence type="ECO:0000256" key="1">
    <source>
        <dbReference type="SAM" id="MobiDB-lite"/>
    </source>
</evidence>
<sequence>MAQMLGFNRRNIDCFYDDLEKKSWKRDSFTADRIRNVDETGVCTVQKTVKQIFQKGERQVGAVTSQEPGDLVTVCNSINAIGNHMPPFLVFPRVNDSAVGIKIDSKPVLKVVSKSARFAETGLKIPGNLPQDPQGQYSITENDIESLYTVFYAQVNYLQGEYSNLVVRSTFDDETSRLFRSFENNTQAFSERSLTNVRLAAELSALSTRSSSRPSSSRNNYRGRGQSFNPSNFRRSHINSSIVEALKLSHLTTPRPRE</sequence>
<feature type="region of interest" description="Disordered" evidence="1">
    <location>
        <begin position="208"/>
        <end position="234"/>
    </location>
</feature>
<accession>A0AAV4JAD1</accession>
<proteinExistence type="predicted"/>
<dbReference type="AlphaFoldDB" id="A0AAV4JAD1"/>
<name>A0AAV4JAD1_9GAST</name>
<organism evidence="2 3">
    <name type="scientific">Elysia marginata</name>
    <dbReference type="NCBI Taxonomy" id="1093978"/>
    <lineage>
        <taxon>Eukaryota</taxon>
        <taxon>Metazoa</taxon>
        <taxon>Spiralia</taxon>
        <taxon>Lophotrochozoa</taxon>
        <taxon>Mollusca</taxon>
        <taxon>Gastropoda</taxon>
        <taxon>Heterobranchia</taxon>
        <taxon>Euthyneura</taxon>
        <taxon>Panpulmonata</taxon>
        <taxon>Sacoglossa</taxon>
        <taxon>Placobranchoidea</taxon>
        <taxon>Plakobranchidae</taxon>
        <taxon>Elysia</taxon>
    </lineage>
</organism>
<comment type="caution">
    <text evidence="2">The sequence shown here is derived from an EMBL/GenBank/DDBJ whole genome shotgun (WGS) entry which is preliminary data.</text>
</comment>
<protein>
    <submittedName>
        <fullName evidence="2">Transposase</fullName>
    </submittedName>
</protein>
<reference evidence="2 3" key="1">
    <citation type="journal article" date="2021" name="Elife">
        <title>Chloroplast acquisition without the gene transfer in kleptoplastic sea slugs, Plakobranchus ocellatus.</title>
        <authorList>
            <person name="Maeda T."/>
            <person name="Takahashi S."/>
            <person name="Yoshida T."/>
            <person name="Shimamura S."/>
            <person name="Takaki Y."/>
            <person name="Nagai Y."/>
            <person name="Toyoda A."/>
            <person name="Suzuki Y."/>
            <person name="Arimoto A."/>
            <person name="Ishii H."/>
            <person name="Satoh N."/>
            <person name="Nishiyama T."/>
            <person name="Hasebe M."/>
            <person name="Maruyama T."/>
            <person name="Minagawa J."/>
            <person name="Obokata J."/>
            <person name="Shigenobu S."/>
        </authorList>
    </citation>
    <scope>NUCLEOTIDE SEQUENCE [LARGE SCALE GENOMIC DNA]</scope>
</reference>
<evidence type="ECO:0000313" key="2">
    <source>
        <dbReference type="EMBL" id="GFS18638.1"/>
    </source>
</evidence>
<evidence type="ECO:0000313" key="3">
    <source>
        <dbReference type="Proteomes" id="UP000762676"/>
    </source>
</evidence>
<dbReference type="EMBL" id="BMAT01006728">
    <property type="protein sequence ID" value="GFS18638.1"/>
    <property type="molecule type" value="Genomic_DNA"/>
</dbReference>
<feature type="compositionally biased region" description="Low complexity" evidence="1">
    <location>
        <begin position="208"/>
        <end position="218"/>
    </location>
</feature>
<gene>
    <name evidence="2" type="ORF">ElyMa_003267800</name>
</gene>